<evidence type="ECO:0000313" key="2">
    <source>
        <dbReference type="Proteomes" id="UP000005824"/>
    </source>
</evidence>
<dbReference type="AlphaFoldDB" id="B4D520"/>
<dbReference type="InParanoid" id="B4D520"/>
<proteinExistence type="predicted"/>
<gene>
    <name evidence="1" type="ORF">CfE428DRAFT_4009</name>
</gene>
<keyword evidence="2" id="KW-1185">Reference proteome</keyword>
<sequence>MKRTGKCPKCGSTNIEKDAKVIDRNGSYSSEYEMTIATYQKPRAILFKGERISTVSAWVCADCGYLELYADAPREIKVRSEESL</sequence>
<accession>B4D520</accession>
<comment type="caution">
    <text evidence="1">The sequence shown here is derived from an EMBL/GenBank/DDBJ whole genome shotgun (WGS) entry which is preliminary data.</text>
</comment>
<dbReference type="eggNOG" id="ENOG50339WY">
    <property type="taxonomic scope" value="Bacteria"/>
</dbReference>
<dbReference type="Proteomes" id="UP000005824">
    <property type="component" value="Unassembled WGS sequence"/>
</dbReference>
<name>B4D520_9BACT</name>
<organism evidence="1 2">
    <name type="scientific">Chthoniobacter flavus Ellin428</name>
    <dbReference type="NCBI Taxonomy" id="497964"/>
    <lineage>
        <taxon>Bacteria</taxon>
        <taxon>Pseudomonadati</taxon>
        <taxon>Verrucomicrobiota</taxon>
        <taxon>Spartobacteria</taxon>
        <taxon>Chthoniobacterales</taxon>
        <taxon>Chthoniobacteraceae</taxon>
        <taxon>Chthoniobacter</taxon>
    </lineage>
</organism>
<evidence type="ECO:0000313" key="1">
    <source>
        <dbReference type="EMBL" id="EDY18623.1"/>
    </source>
</evidence>
<protein>
    <submittedName>
        <fullName evidence="1">Uncharacterized protein</fullName>
    </submittedName>
</protein>
<dbReference type="EMBL" id="ABVL01000012">
    <property type="protein sequence ID" value="EDY18623.1"/>
    <property type="molecule type" value="Genomic_DNA"/>
</dbReference>
<dbReference type="STRING" id="497964.CfE428DRAFT_4009"/>
<dbReference type="RefSeq" id="WP_006981333.1">
    <property type="nucleotide sequence ID" value="NZ_ABVL01000012.1"/>
</dbReference>
<reference evidence="1 2" key="1">
    <citation type="journal article" date="2011" name="J. Bacteriol.">
        <title>Genome sequence of Chthoniobacter flavus Ellin428, an aerobic heterotrophic soil bacterium.</title>
        <authorList>
            <person name="Kant R."/>
            <person name="van Passel M.W."/>
            <person name="Palva A."/>
            <person name="Lucas S."/>
            <person name="Lapidus A."/>
            <person name="Glavina Del Rio T."/>
            <person name="Dalin E."/>
            <person name="Tice H."/>
            <person name="Bruce D."/>
            <person name="Goodwin L."/>
            <person name="Pitluck S."/>
            <person name="Larimer F.W."/>
            <person name="Land M.L."/>
            <person name="Hauser L."/>
            <person name="Sangwan P."/>
            <person name="de Vos W.M."/>
            <person name="Janssen P.H."/>
            <person name="Smidt H."/>
        </authorList>
    </citation>
    <scope>NUCLEOTIDE SEQUENCE [LARGE SCALE GENOMIC DNA]</scope>
    <source>
        <strain evidence="1 2">Ellin428</strain>
    </source>
</reference>